<keyword evidence="6 10" id="KW-0812">Transmembrane</keyword>
<evidence type="ECO:0000256" key="8">
    <source>
        <dbReference type="ARBA" id="ARBA00022989"/>
    </source>
</evidence>
<evidence type="ECO:0000256" key="7">
    <source>
        <dbReference type="ARBA" id="ARBA00022779"/>
    </source>
</evidence>
<evidence type="ECO:0000256" key="9">
    <source>
        <dbReference type="ARBA" id="ARBA00023136"/>
    </source>
</evidence>
<comment type="similarity">
    <text evidence="3 10">Belongs to the FliL family.</text>
</comment>
<keyword evidence="4 10" id="KW-1003">Cell membrane</keyword>
<keyword evidence="11" id="KW-0282">Flagellum</keyword>
<gene>
    <name evidence="11" type="primary">fliL</name>
    <name evidence="11" type="ORF">ASN18_2021</name>
</gene>
<keyword evidence="8 10" id="KW-1133">Transmembrane helix</keyword>
<dbReference type="Pfam" id="PF03748">
    <property type="entry name" value="FliL"/>
    <property type="match status" value="1"/>
</dbReference>
<keyword evidence="11" id="KW-0966">Cell projection</keyword>
<keyword evidence="9 10" id="KW-0472">Membrane</keyword>
<comment type="subcellular location">
    <subcellularLocation>
        <location evidence="2">Cell membrane</location>
        <topology evidence="2">Single-pass membrane protein</topology>
    </subcellularLocation>
</comment>
<reference evidence="11 12" key="1">
    <citation type="submission" date="2015-11" db="EMBL/GenBank/DDBJ databases">
        <authorList>
            <person name="Lin W."/>
        </authorList>
    </citation>
    <scope>NUCLEOTIDE SEQUENCE [LARGE SCALE GENOMIC DNA]</scope>
    <source>
        <strain evidence="11 12">HCH-1</strain>
    </source>
</reference>
<keyword evidence="12" id="KW-1185">Reference proteome</keyword>
<dbReference type="Proteomes" id="UP000060487">
    <property type="component" value="Unassembled WGS sequence"/>
</dbReference>
<keyword evidence="5 10" id="KW-0145">Chemotaxis</keyword>
<keyword evidence="11" id="KW-0969">Cilium</keyword>
<evidence type="ECO:0000256" key="5">
    <source>
        <dbReference type="ARBA" id="ARBA00022500"/>
    </source>
</evidence>
<evidence type="ECO:0000256" key="6">
    <source>
        <dbReference type="ARBA" id="ARBA00022692"/>
    </source>
</evidence>
<dbReference type="PANTHER" id="PTHR35091:SF2">
    <property type="entry name" value="FLAGELLAR PROTEIN FLIL"/>
    <property type="match status" value="1"/>
</dbReference>
<name>A0ABR5SI49_9BACT</name>
<sequence length="162" mass="17961">MEQPEATEPVKVQKKSSMKQIIILGAIILVVAGGGFFAYTKFFAKQEGGKEGAKEAEHKEGKPGEQVLIAIDPLIVNLTDKNRFIKLSLQIEVGDKKLEATMKEKMPLLRDAIIMLVTSKSYDAISGPDGKFQLKDEMLGRLNQALGSELIKNVYFTEFMVQ</sequence>
<dbReference type="RefSeq" id="WP_085052628.1">
    <property type="nucleotide sequence ID" value="NZ_LNQR01000070.1"/>
</dbReference>
<dbReference type="EMBL" id="LNQR01000070">
    <property type="protein sequence ID" value="KWT84094.1"/>
    <property type="molecule type" value="Genomic_DNA"/>
</dbReference>
<evidence type="ECO:0000256" key="3">
    <source>
        <dbReference type="ARBA" id="ARBA00008281"/>
    </source>
</evidence>
<evidence type="ECO:0000256" key="4">
    <source>
        <dbReference type="ARBA" id="ARBA00022475"/>
    </source>
</evidence>
<protein>
    <recommendedName>
        <fullName evidence="10">Flagellar protein FliL</fullName>
    </recommendedName>
</protein>
<evidence type="ECO:0000256" key="10">
    <source>
        <dbReference type="RuleBase" id="RU364125"/>
    </source>
</evidence>
<evidence type="ECO:0000313" key="11">
    <source>
        <dbReference type="EMBL" id="KWT84094.1"/>
    </source>
</evidence>
<proteinExistence type="inferred from homology"/>
<comment type="function">
    <text evidence="1 10">Controls the rotational direction of flagella during chemotaxis.</text>
</comment>
<keyword evidence="7 10" id="KW-0283">Flagellar rotation</keyword>
<comment type="caution">
    <text evidence="11">The sequence shown here is derived from an EMBL/GenBank/DDBJ whole genome shotgun (WGS) entry which is preliminary data.</text>
</comment>
<feature type="transmembrane region" description="Helical" evidence="10">
    <location>
        <begin position="21"/>
        <end position="39"/>
    </location>
</feature>
<dbReference type="PANTHER" id="PTHR35091">
    <property type="entry name" value="FLAGELLAR PROTEIN FLIL"/>
    <property type="match status" value="1"/>
</dbReference>
<organism evidence="11 12">
    <name type="scientific">Candidatus Magnetominusculus xianensis</name>
    <dbReference type="NCBI Taxonomy" id="1748249"/>
    <lineage>
        <taxon>Bacteria</taxon>
        <taxon>Pseudomonadati</taxon>
        <taxon>Nitrospirota</taxon>
        <taxon>Nitrospiria</taxon>
        <taxon>Nitrospirales</taxon>
        <taxon>Nitrospiraceae</taxon>
        <taxon>Candidatus Magnetominusculus</taxon>
    </lineage>
</organism>
<evidence type="ECO:0000313" key="12">
    <source>
        <dbReference type="Proteomes" id="UP000060487"/>
    </source>
</evidence>
<dbReference type="InterPro" id="IPR005503">
    <property type="entry name" value="FliL"/>
</dbReference>
<evidence type="ECO:0000256" key="2">
    <source>
        <dbReference type="ARBA" id="ARBA00004162"/>
    </source>
</evidence>
<accession>A0ABR5SI49</accession>
<evidence type="ECO:0000256" key="1">
    <source>
        <dbReference type="ARBA" id="ARBA00002254"/>
    </source>
</evidence>